<keyword evidence="7 11" id="KW-0963">Cytoplasm</keyword>
<evidence type="ECO:0000313" key="13">
    <source>
        <dbReference type="EMBL" id="QII45351.1"/>
    </source>
</evidence>
<keyword evidence="14" id="KW-1185">Reference proteome</keyword>
<dbReference type="Pfam" id="PF00156">
    <property type="entry name" value="Pribosyltran"/>
    <property type="match status" value="1"/>
</dbReference>
<dbReference type="PANTHER" id="PTHR32315:SF3">
    <property type="entry name" value="ADENINE PHOSPHORIBOSYLTRANSFERASE"/>
    <property type="match status" value="1"/>
</dbReference>
<dbReference type="KEGG" id="mut:GVT53_11880"/>
<dbReference type="UniPathway" id="UPA00588">
    <property type="reaction ID" value="UER00646"/>
</dbReference>
<sequence>MDFASYIRDIEDFPKPGVVFKDISPLLKHPEALQKAAEALLGFTGNARVDKVVGVDSRGFIFAPLLAEKLGAGFVPVRKTGKLPYKTIAASYELEYGSGSLEIHSDAIEKGEKVLVHDDVLATGGTAEAVCKLVEQLGGEVIQCNFLIELTFLNGAEKIKQYQKKVLLQY</sequence>
<accession>A0A6G7J397</accession>
<dbReference type="EMBL" id="CP049616">
    <property type="protein sequence ID" value="QII45351.1"/>
    <property type="molecule type" value="Genomic_DNA"/>
</dbReference>
<evidence type="ECO:0000256" key="6">
    <source>
        <dbReference type="ARBA" id="ARBA00011893"/>
    </source>
</evidence>
<dbReference type="InterPro" id="IPR005764">
    <property type="entry name" value="Ade_phspho_trans"/>
</dbReference>
<dbReference type="Gene3D" id="3.40.50.2020">
    <property type="match status" value="1"/>
</dbReference>
<dbReference type="SUPFAM" id="SSF53271">
    <property type="entry name" value="PRTase-like"/>
    <property type="match status" value="1"/>
</dbReference>
<dbReference type="HAMAP" id="MF_00004">
    <property type="entry name" value="Aden_phosphoribosyltr"/>
    <property type="match status" value="1"/>
</dbReference>
<evidence type="ECO:0000256" key="11">
    <source>
        <dbReference type="HAMAP-Rule" id="MF_00004"/>
    </source>
</evidence>
<dbReference type="GO" id="GO:0044209">
    <property type="term" value="P:AMP salvage"/>
    <property type="evidence" value="ECO:0007669"/>
    <property type="project" value="UniProtKB-UniRule"/>
</dbReference>
<dbReference type="FunFam" id="3.40.50.2020:FF:000021">
    <property type="entry name" value="Adenine phosphoribosyltransferase"/>
    <property type="match status" value="1"/>
</dbReference>
<evidence type="ECO:0000256" key="4">
    <source>
        <dbReference type="ARBA" id="ARBA00004659"/>
    </source>
</evidence>
<dbReference type="GO" id="GO:0016208">
    <property type="term" value="F:AMP binding"/>
    <property type="evidence" value="ECO:0007669"/>
    <property type="project" value="TreeGrafter"/>
</dbReference>
<dbReference type="GO" id="GO:0006166">
    <property type="term" value="P:purine ribonucleoside salvage"/>
    <property type="evidence" value="ECO:0007669"/>
    <property type="project" value="UniProtKB-UniRule"/>
</dbReference>
<evidence type="ECO:0000256" key="1">
    <source>
        <dbReference type="ARBA" id="ARBA00000868"/>
    </source>
</evidence>
<comment type="catalytic activity">
    <reaction evidence="1 11">
        <text>AMP + diphosphate = 5-phospho-alpha-D-ribose 1-diphosphate + adenine</text>
        <dbReference type="Rhea" id="RHEA:16609"/>
        <dbReference type="ChEBI" id="CHEBI:16708"/>
        <dbReference type="ChEBI" id="CHEBI:33019"/>
        <dbReference type="ChEBI" id="CHEBI:58017"/>
        <dbReference type="ChEBI" id="CHEBI:456215"/>
        <dbReference type="EC" id="2.4.2.7"/>
    </reaction>
</comment>
<proteinExistence type="inferred from homology"/>
<dbReference type="InterPro" id="IPR029057">
    <property type="entry name" value="PRTase-like"/>
</dbReference>
<comment type="subunit">
    <text evidence="11">Homodimer.</text>
</comment>
<name>A0A6G7J397_9FLAO</name>
<keyword evidence="8 11" id="KW-0328">Glycosyltransferase</keyword>
<evidence type="ECO:0000256" key="2">
    <source>
        <dbReference type="ARBA" id="ARBA00003968"/>
    </source>
</evidence>
<dbReference type="NCBIfam" id="NF002636">
    <property type="entry name" value="PRK02304.1-5"/>
    <property type="match status" value="1"/>
</dbReference>
<protein>
    <recommendedName>
        <fullName evidence="6 11">Adenine phosphoribosyltransferase</fullName>
        <shortName evidence="11">APRT</shortName>
        <ecNumber evidence="6 11">2.4.2.7</ecNumber>
    </recommendedName>
</protein>
<comment type="similarity">
    <text evidence="5 11">Belongs to the purine/pyrimidine phosphoribosyltransferase family.</text>
</comment>
<dbReference type="AlphaFoldDB" id="A0A6G7J397"/>
<dbReference type="RefSeq" id="WP_166248831.1">
    <property type="nucleotide sequence ID" value="NZ_CP049616.1"/>
</dbReference>
<reference evidence="13 14" key="1">
    <citation type="submission" date="2020-02" db="EMBL/GenBank/DDBJ databases">
        <title>Complete genome of Muricauda sp. 501str8.</title>
        <authorList>
            <person name="Dong B."/>
            <person name="Zhu S."/>
            <person name="Yang J."/>
            <person name="Chen J."/>
        </authorList>
    </citation>
    <scope>NUCLEOTIDE SEQUENCE [LARGE SCALE GENOMIC DNA]</scope>
    <source>
        <strain evidence="13 14">501str8</strain>
    </source>
</reference>
<comment type="pathway">
    <text evidence="4 11">Purine metabolism; AMP biosynthesis via salvage pathway; AMP from adenine: step 1/1.</text>
</comment>
<feature type="domain" description="Phosphoribosyltransferase" evidence="12">
    <location>
        <begin position="26"/>
        <end position="148"/>
    </location>
</feature>
<evidence type="ECO:0000256" key="5">
    <source>
        <dbReference type="ARBA" id="ARBA00008391"/>
    </source>
</evidence>
<evidence type="ECO:0000259" key="12">
    <source>
        <dbReference type="Pfam" id="PF00156"/>
    </source>
</evidence>
<evidence type="ECO:0000256" key="8">
    <source>
        <dbReference type="ARBA" id="ARBA00022676"/>
    </source>
</evidence>
<dbReference type="NCBIfam" id="NF002634">
    <property type="entry name" value="PRK02304.1-3"/>
    <property type="match status" value="1"/>
</dbReference>
<keyword evidence="10 11" id="KW-0660">Purine salvage</keyword>
<dbReference type="NCBIfam" id="TIGR01090">
    <property type="entry name" value="apt"/>
    <property type="match status" value="1"/>
</dbReference>
<evidence type="ECO:0000256" key="3">
    <source>
        <dbReference type="ARBA" id="ARBA00004496"/>
    </source>
</evidence>
<dbReference type="PANTHER" id="PTHR32315">
    <property type="entry name" value="ADENINE PHOSPHORIBOSYLTRANSFERASE"/>
    <property type="match status" value="1"/>
</dbReference>
<keyword evidence="9 11" id="KW-0808">Transferase</keyword>
<dbReference type="GO" id="GO:0002055">
    <property type="term" value="F:adenine binding"/>
    <property type="evidence" value="ECO:0007669"/>
    <property type="project" value="TreeGrafter"/>
</dbReference>
<dbReference type="EC" id="2.4.2.7" evidence="6 11"/>
<organism evidence="13 14">
    <name type="scientific">Flagellimonas oceani</name>
    <dbReference type="NCBI Taxonomy" id="2698672"/>
    <lineage>
        <taxon>Bacteria</taxon>
        <taxon>Pseudomonadati</taxon>
        <taxon>Bacteroidota</taxon>
        <taxon>Flavobacteriia</taxon>
        <taxon>Flavobacteriales</taxon>
        <taxon>Flavobacteriaceae</taxon>
        <taxon>Flagellimonas</taxon>
    </lineage>
</organism>
<dbReference type="GO" id="GO:0006168">
    <property type="term" value="P:adenine salvage"/>
    <property type="evidence" value="ECO:0007669"/>
    <property type="project" value="InterPro"/>
</dbReference>
<evidence type="ECO:0000256" key="10">
    <source>
        <dbReference type="ARBA" id="ARBA00022726"/>
    </source>
</evidence>
<dbReference type="InterPro" id="IPR050054">
    <property type="entry name" value="UPRTase/APRTase"/>
</dbReference>
<comment type="function">
    <text evidence="2 11">Catalyzes a salvage reaction resulting in the formation of AMP, that is energically less costly than de novo synthesis.</text>
</comment>
<dbReference type="GO" id="GO:0003999">
    <property type="term" value="F:adenine phosphoribosyltransferase activity"/>
    <property type="evidence" value="ECO:0007669"/>
    <property type="project" value="UniProtKB-UniRule"/>
</dbReference>
<gene>
    <name evidence="11" type="primary">apt</name>
    <name evidence="13" type="ORF">GVT53_11880</name>
</gene>
<dbReference type="CDD" id="cd06223">
    <property type="entry name" value="PRTases_typeI"/>
    <property type="match status" value="1"/>
</dbReference>
<evidence type="ECO:0000256" key="9">
    <source>
        <dbReference type="ARBA" id="ARBA00022679"/>
    </source>
</evidence>
<dbReference type="Proteomes" id="UP000502928">
    <property type="component" value="Chromosome"/>
</dbReference>
<evidence type="ECO:0000313" key="14">
    <source>
        <dbReference type="Proteomes" id="UP000502928"/>
    </source>
</evidence>
<dbReference type="InterPro" id="IPR000836">
    <property type="entry name" value="PRTase_dom"/>
</dbReference>
<comment type="subcellular location">
    <subcellularLocation>
        <location evidence="3 11">Cytoplasm</location>
    </subcellularLocation>
</comment>
<evidence type="ECO:0000256" key="7">
    <source>
        <dbReference type="ARBA" id="ARBA00022490"/>
    </source>
</evidence>
<dbReference type="GO" id="GO:0005737">
    <property type="term" value="C:cytoplasm"/>
    <property type="evidence" value="ECO:0007669"/>
    <property type="project" value="UniProtKB-SubCell"/>
</dbReference>